<dbReference type="Gene3D" id="1.50.40.10">
    <property type="entry name" value="Mitochondrial carrier domain"/>
    <property type="match status" value="1"/>
</dbReference>
<dbReference type="InterPro" id="IPR023395">
    <property type="entry name" value="MCP_dom_sf"/>
</dbReference>
<feature type="compositionally biased region" description="Low complexity" evidence="10">
    <location>
        <begin position="781"/>
        <end position="795"/>
    </location>
</feature>
<evidence type="ECO:0000256" key="3">
    <source>
        <dbReference type="ARBA" id="ARBA00022448"/>
    </source>
</evidence>
<keyword evidence="5" id="KW-0677">Repeat</keyword>
<feature type="compositionally biased region" description="Polar residues" evidence="10">
    <location>
        <begin position="136"/>
        <end position="150"/>
    </location>
</feature>
<dbReference type="Pfam" id="PF00153">
    <property type="entry name" value="Mito_carr"/>
    <property type="match status" value="3"/>
</dbReference>
<evidence type="ECO:0000256" key="1">
    <source>
        <dbReference type="ARBA" id="ARBA00004141"/>
    </source>
</evidence>
<dbReference type="SUPFAM" id="SSF103506">
    <property type="entry name" value="Mitochondrial carrier"/>
    <property type="match status" value="1"/>
</dbReference>
<evidence type="ECO:0000256" key="2">
    <source>
        <dbReference type="ARBA" id="ARBA00006375"/>
    </source>
</evidence>
<dbReference type="PANTHER" id="PTHR45939">
    <property type="entry name" value="PEROXISOMAL MEMBRANE PROTEIN PMP34-RELATED"/>
    <property type="match status" value="1"/>
</dbReference>
<dbReference type="EMBL" id="JBBBZM010000008">
    <property type="protein sequence ID" value="KAL0639806.1"/>
    <property type="molecule type" value="Genomic_DNA"/>
</dbReference>
<protein>
    <recommendedName>
        <fullName evidence="13">Mitochondrial carrier</fullName>
    </recommendedName>
</protein>
<evidence type="ECO:0000256" key="6">
    <source>
        <dbReference type="ARBA" id="ARBA00022792"/>
    </source>
</evidence>
<keyword evidence="4 9" id="KW-0812">Transmembrane</keyword>
<accession>A0ABR3GW28</accession>
<feature type="region of interest" description="Disordered" evidence="10">
    <location>
        <begin position="776"/>
        <end position="795"/>
    </location>
</feature>
<feature type="repeat" description="Solcar" evidence="9">
    <location>
        <begin position="375"/>
        <end position="482"/>
    </location>
</feature>
<dbReference type="PROSITE" id="PS50920">
    <property type="entry name" value="SOLCAR"/>
    <property type="match status" value="3"/>
</dbReference>
<keyword evidence="6" id="KW-0496">Mitochondrion</keyword>
<keyword evidence="7" id="KW-1133">Transmembrane helix</keyword>
<comment type="similarity">
    <text evidence="2">Belongs to the mitochondrial carrier (TC 2.A.29) family.</text>
</comment>
<name>A0ABR3GW28_9PEZI</name>
<evidence type="ECO:0000256" key="5">
    <source>
        <dbReference type="ARBA" id="ARBA00022737"/>
    </source>
</evidence>
<keyword evidence="12" id="KW-1185">Reference proteome</keyword>
<evidence type="ECO:0000256" key="9">
    <source>
        <dbReference type="PROSITE-ProRule" id="PRU00282"/>
    </source>
</evidence>
<dbReference type="Proteomes" id="UP001447188">
    <property type="component" value="Unassembled WGS sequence"/>
</dbReference>
<reference evidence="11 12" key="1">
    <citation type="submission" date="2024-02" db="EMBL/GenBank/DDBJ databases">
        <title>Discinaceae phylogenomics.</title>
        <authorList>
            <person name="Dirks A.C."/>
            <person name="James T.Y."/>
        </authorList>
    </citation>
    <scope>NUCLEOTIDE SEQUENCE [LARGE SCALE GENOMIC DNA]</scope>
    <source>
        <strain evidence="11 12">ACD0624</strain>
    </source>
</reference>
<evidence type="ECO:0000256" key="8">
    <source>
        <dbReference type="ARBA" id="ARBA00023136"/>
    </source>
</evidence>
<evidence type="ECO:0000256" key="10">
    <source>
        <dbReference type="SAM" id="MobiDB-lite"/>
    </source>
</evidence>
<evidence type="ECO:0000313" key="11">
    <source>
        <dbReference type="EMBL" id="KAL0639806.1"/>
    </source>
</evidence>
<comment type="caution">
    <text evidence="11">The sequence shown here is derived from an EMBL/GenBank/DDBJ whole genome shotgun (WGS) entry which is preliminary data.</text>
</comment>
<organism evidence="11 12">
    <name type="scientific">Discina gigas</name>
    <dbReference type="NCBI Taxonomy" id="1032678"/>
    <lineage>
        <taxon>Eukaryota</taxon>
        <taxon>Fungi</taxon>
        <taxon>Dikarya</taxon>
        <taxon>Ascomycota</taxon>
        <taxon>Pezizomycotina</taxon>
        <taxon>Pezizomycetes</taxon>
        <taxon>Pezizales</taxon>
        <taxon>Discinaceae</taxon>
        <taxon>Discina</taxon>
    </lineage>
</organism>
<dbReference type="PANTHER" id="PTHR45939:SF2">
    <property type="entry name" value="CARRIER PROTEIN, PUTATIVE (AFU_ORTHOLOGUE AFUA_2G13870)-RELATED"/>
    <property type="match status" value="1"/>
</dbReference>
<dbReference type="InterPro" id="IPR052217">
    <property type="entry name" value="Mito/Peroxisomal_Carrier"/>
</dbReference>
<feature type="region of interest" description="Disordered" evidence="10">
    <location>
        <begin position="814"/>
        <end position="835"/>
    </location>
</feature>
<feature type="compositionally biased region" description="Basic and acidic residues" evidence="10">
    <location>
        <begin position="53"/>
        <end position="68"/>
    </location>
</feature>
<comment type="subcellular location">
    <subcellularLocation>
        <location evidence="1">Membrane</location>
        <topology evidence="1">Multi-pass membrane protein</topology>
    </subcellularLocation>
</comment>
<evidence type="ECO:0000313" key="12">
    <source>
        <dbReference type="Proteomes" id="UP001447188"/>
    </source>
</evidence>
<gene>
    <name evidence="11" type="ORF">Q9L58_001122</name>
</gene>
<feature type="repeat" description="Solcar" evidence="9">
    <location>
        <begin position="276"/>
        <end position="363"/>
    </location>
</feature>
<proteinExistence type="inferred from homology"/>
<feature type="region of interest" description="Disordered" evidence="10">
    <location>
        <begin position="130"/>
        <end position="189"/>
    </location>
</feature>
<keyword evidence="3" id="KW-0813">Transport</keyword>
<evidence type="ECO:0000256" key="4">
    <source>
        <dbReference type="ARBA" id="ARBA00022692"/>
    </source>
</evidence>
<keyword evidence="6" id="KW-0999">Mitochondrion inner membrane</keyword>
<sequence length="835" mass="90962">MGRSIRSPYEDELVDNGHHDGIKTYRVERTEIIKHSGNSHDGHLAHSHGGSTTHEHSIHGRNEHEHSSHGHGHKYGKNINPHQHRLGENAVPALVQAFSGAIGASIANLAVHPLDLIIKRLQVQRQIEMQRRGRSHLQNDTKASGSSSTEYVDRPLGGQSSSRDHSPVHVVLGTDVEGERTDGRGYSYTYKRTTSTSSSALMGGRGRSQSEEIEIERHYSGVIDAAQKIWAQEGLGGFYTGVVEETVGTLGSAFWYFAVYSYLRNKRLHKRHSQSLPVLEELLIGLAAGSVSKLFLTPFNTIATRKQTHAMLYPGKSTGIVNIYHDIMQEKGITGFWSGYSASAFLSLNPSVTFLIYESLKGFAGGKRRRLKGAETFLLAAVAKAIATGMTYPFAVARSRAQIETEDNDLPGGWTGIGAIGDKVGGMVSRKARRSGNVIEILVDIFKREGIAGLYEGVLGELLRGFVSSGITMVIKESVHRTILSLYYFVMRAYNRSGDHTFQTTTKIMTKDAYNKAGPRQKKLMNKAIEGVGKVTSSVSHGKAKVVGLVGASHAAHKLSEVREKISETTGIGKDRRESSSHKGIKVAAATAAVAGITAGVVHAHKKKDRHDEHGSAIVHTAHGGSERYDEHGNVVHATHERSERYDEHGNVIHTAHERNERHDEHGNVIVHTARERVEEWREGVDDERIHAAKVSHSRTHSGHNSGHIVDDRIHNGQVSHSHSHSPSGHIVDDRIHTGEMRQEVVETRTHSASGGVGSRIGRHNGVTEHTRIEERIQHNHSGSGSHSRRGSTTAPGIVGAVAAGALGHKLLSHSSHEHHSNSNSHGTHGGIVGA</sequence>
<feature type="region of interest" description="Disordered" evidence="10">
    <location>
        <begin position="37"/>
        <end position="74"/>
    </location>
</feature>
<evidence type="ECO:0000256" key="7">
    <source>
        <dbReference type="ARBA" id="ARBA00022989"/>
    </source>
</evidence>
<evidence type="ECO:0008006" key="13">
    <source>
        <dbReference type="Google" id="ProtNLM"/>
    </source>
</evidence>
<feature type="repeat" description="Solcar" evidence="9">
    <location>
        <begin position="91"/>
        <end position="266"/>
    </location>
</feature>
<keyword evidence="8 9" id="KW-0472">Membrane</keyword>
<dbReference type="InterPro" id="IPR018108">
    <property type="entry name" value="MCP_transmembrane"/>
</dbReference>